<comment type="catalytic activity">
    <reaction evidence="2">
        <text>a 3'-end 2',3'-cyclophospho-ribonucleotide-RNA + H2O = a 3'-end 2'-phospho-ribonucleotide-RNA + H(+)</text>
        <dbReference type="Rhea" id="RHEA:11828"/>
        <dbReference type="Rhea" id="RHEA-COMP:10464"/>
        <dbReference type="Rhea" id="RHEA-COMP:17353"/>
        <dbReference type="ChEBI" id="CHEBI:15377"/>
        <dbReference type="ChEBI" id="CHEBI:15378"/>
        <dbReference type="ChEBI" id="CHEBI:83064"/>
        <dbReference type="ChEBI" id="CHEBI:173113"/>
        <dbReference type="EC" id="3.1.4.58"/>
    </reaction>
</comment>
<dbReference type="EC" id="3.1.4.58" evidence="2"/>
<dbReference type="KEGG" id="lcre:Pla8534_56060"/>
<evidence type="ECO:0000259" key="3">
    <source>
        <dbReference type="Pfam" id="PF02834"/>
    </source>
</evidence>
<dbReference type="PANTHER" id="PTHR35561:SF1">
    <property type="entry name" value="RNA 2',3'-CYCLIC PHOSPHODIESTERASE"/>
    <property type="match status" value="1"/>
</dbReference>
<comment type="function">
    <text evidence="2">Hydrolyzes RNA 2',3'-cyclic phosphodiester to an RNA 2'-phosphomonoester.</text>
</comment>
<evidence type="ECO:0000256" key="2">
    <source>
        <dbReference type="HAMAP-Rule" id="MF_01940"/>
    </source>
</evidence>
<feature type="active site" description="Proton acceptor" evidence="2">
    <location>
        <position position="130"/>
    </location>
</feature>
<dbReference type="AlphaFoldDB" id="A0A518E0Z8"/>
<keyword evidence="5" id="KW-1185">Reference proteome</keyword>
<evidence type="ECO:0000313" key="5">
    <source>
        <dbReference type="Proteomes" id="UP000317648"/>
    </source>
</evidence>
<evidence type="ECO:0000256" key="1">
    <source>
        <dbReference type="ARBA" id="ARBA00022801"/>
    </source>
</evidence>
<name>A0A518E0Z8_9BACT</name>
<reference evidence="4 5" key="1">
    <citation type="submission" date="2019-02" db="EMBL/GenBank/DDBJ databases">
        <title>Deep-cultivation of Planctomycetes and their phenomic and genomic characterization uncovers novel biology.</title>
        <authorList>
            <person name="Wiegand S."/>
            <person name="Jogler M."/>
            <person name="Boedeker C."/>
            <person name="Pinto D."/>
            <person name="Vollmers J."/>
            <person name="Rivas-Marin E."/>
            <person name="Kohn T."/>
            <person name="Peeters S.H."/>
            <person name="Heuer A."/>
            <person name="Rast P."/>
            <person name="Oberbeckmann S."/>
            <person name="Bunk B."/>
            <person name="Jeske O."/>
            <person name="Meyerdierks A."/>
            <person name="Storesund J.E."/>
            <person name="Kallscheuer N."/>
            <person name="Luecker S."/>
            <person name="Lage O.M."/>
            <person name="Pohl T."/>
            <person name="Merkel B.J."/>
            <person name="Hornburger P."/>
            <person name="Mueller R.-W."/>
            <person name="Bruemmer F."/>
            <person name="Labrenz M."/>
            <person name="Spormann A.M."/>
            <person name="Op den Camp H."/>
            <person name="Overmann J."/>
            <person name="Amann R."/>
            <person name="Jetten M.S.M."/>
            <person name="Mascher T."/>
            <person name="Medema M.H."/>
            <person name="Devos D.P."/>
            <person name="Kaster A.-K."/>
            <person name="Ovreas L."/>
            <person name="Rohde M."/>
            <person name="Galperin M.Y."/>
            <person name="Jogler C."/>
        </authorList>
    </citation>
    <scope>NUCLEOTIDE SEQUENCE [LARGE SCALE GENOMIC DNA]</scope>
    <source>
        <strain evidence="4 5">Pla85_3_4</strain>
    </source>
</reference>
<dbReference type="InterPro" id="IPR009097">
    <property type="entry name" value="Cyclic_Pdiesterase"/>
</dbReference>
<dbReference type="Pfam" id="PF02834">
    <property type="entry name" value="LigT_PEase"/>
    <property type="match status" value="2"/>
</dbReference>
<keyword evidence="1 2" id="KW-0378">Hydrolase</keyword>
<feature type="short sequence motif" description="HXTX 2" evidence="2">
    <location>
        <begin position="130"/>
        <end position="133"/>
    </location>
</feature>
<proteinExistence type="inferred from homology"/>
<sequence>MDAIRSFIALELTPEIKSTALKLSDRLRKAGAEVRWVEDEQMHITLNFLGDVPSVAIPAVCEAMARAAGAMPAFDMVVRGAGAFPRNDRPRTIWLGVEEGSEELIELQRAVGMELDKIGIYTDRKKFRPHITLGRVRGGKSMEALAELLEANADFSAAAMQVAEIVMISSFLERRGPIYDVMGRADLGEE</sequence>
<protein>
    <recommendedName>
        <fullName evidence="2">RNA 2',3'-cyclic phosphodiesterase</fullName>
        <shortName evidence="2">RNA 2',3'-CPDase</shortName>
        <ecNumber evidence="2">3.1.4.58</ecNumber>
    </recommendedName>
</protein>
<keyword evidence="4" id="KW-0436">Ligase</keyword>
<evidence type="ECO:0000313" key="4">
    <source>
        <dbReference type="EMBL" id="QDU97752.1"/>
    </source>
</evidence>
<comment type="similarity">
    <text evidence="2">Belongs to the 2H phosphoesterase superfamily. ThpR family.</text>
</comment>
<dbReference type="RefSeq" id="WP_145056508.1">
    <property type="nucleotide sequence ID" value="NZ_CP036433.1"/>
</dbReference>
<accession>A0A518E0Z8</accession>
<dbReference type="GO" id="GO:0008664">
    <property type="term" value="F:RNA 2',3'-cyclic 3'-phosphodiesterase activity"/>
    <property type="evidence" value="ECO:0007669"/>
    <property type="project" value="UniProtKB-EC"/>
</dbReference>
<organism evidence="4 5">
    <name type="scientific">Lignipirellula cremea</name>
    <dbReference type="NCBI Taxonomy" id="2528010"/>
    <lineage>
        <taxon>Bacteria</taxon>
        <taxon>Pseudomonadati</taxon>
        <taxon>Planctomycetota</taxon>
        <taxon>Planctomycetia</taxon>
        <taxon>Pirellulales</taxon>
        <taxon>Pirellulaceae</taxon>
        <taxon>Lignipirellula</taxon>
    </lineage>
</organism>
<dbReference type="HAMAP" id="MF_01940">
    <property type="entry name" value="RNA_CPDase"/>
    <property type="match status" value="1"/>
</dbReference>
<dbReference type="InterPro" id="IPR004175">
    <property type="entry name" value="RNA_CPDase"/>
</dbReference>
<dbReference type="PANTHER" id="PTHR35561">
    <property type="entry name" value="RNA 2',3'-CYCLIC PHOSPHODIESTERASE"/>
    <property type="match status" value="1"/>
</dbReference>
<dbReference type="Proteomes" id="UP000317648">
    <property type="component" value="Chromosome"/>
</dbReference>
<gene>
    <name evidence="4" type="primary">ligT</name>
    <name evidence="4" type="ORF">Pla8534_56060</name>
</gene>
<dbReference type="NCBIfam" id="TIGR02258">
    <property type="entry name" value="2_5_ligase"/>
    <property type="match status" value="1"/>
</dbReference>
<dbReference type="GO" id="GO:0004113">
    <property type="term" value="F:2',3'-cyclic-nucleotide 3'-phosphodiesterase activity"/>
    <property type="evidence" value="ECO:0007669"/>
    <property type="project" value="InterPro"/>
</dbReference>
<dbReference type="EMBL" id="CP036433">
    <property type="protein sequence ID" value="QDU97752.1"/>
    <property type="molecule type" value="Genomic_DNA"/>
</dbReference>
<feature type="domain" description="Phosphoesterase HXTX" evidence="3">
    <location>
        <begin position="96"/>
        <end position="179"/>
    </location>
</feature>
<dbReference type="InterPro" id="IPR014051">
    <property type="entry name" value="Phosphoesterase_HXTX"/>
</dbReference>
<feature type="short sequence motif" description="HXTX 1" evidence="2">
    <location>
        <begin position="43"/>
        <end position="46"/>
    </location>
</feature>
<dbReference type="GO" id="GO:0016874">
    <property type="term" value="F:ligase activity"/>
    <property type="evidence" value="ECO:0007669"/>
    <property type="project" value="UniProtKB-KW"/>
</dbReference>
<dbReference type="OrthoDB" id="9789350at2"/>
<dbReference type="SUPFAM" id="SSF55144">
    <property type="entry name" value="LigT-like"/>
    <property type="match status" value="1"/>
</dbReference>
<feature type="active site" description="Proton donor" evidence="2">
    <location>
        <position position="43"/>
    </location>
</feature>
<feature type="domain" description="Phosphoesterase HXTX" evidence="3">
    <location>
        <begin position="11"/>
        <end position="94"/>
    </location>
</feature>
<dbReference type="Gene3D" id="3.90.1140.10">
    <property type="entry name" value="Cyclic phosphodiesterase"/>
    <property type="match status" value="1"/>
</dbReference>